<keyword evidence="6" id="KW-1133">Transmembrane helix</keyword>
<protein>
    <recommendedName>
        <fullName evidence="10">Protein ARV</fullName>
    </recommendedName>
</protein>
<dbReference type="GO" id="GO:0005789">
    <property type="term" value="C:endoplasmic reticulum membrane"/>
    <property type="evidence" value="ECO:0007669"/>
    <property type="project" value="UniProtKB-SubCell"/>
</dbReference>
<evidence type="ECO:0000256" key="7">
    <source>
        <dbReference type="ARBA" id="ARBA00023055"/>
    </source>
</evidence>
<keyword evidence="13" id="KW-1185">Reference proteome</keyword>
<evidence type="ECO:0000256" key="6">
    <source>
        <dbReference type="ARBA" id="ARBA00022989"/>
    </source>
</evidence>
<keyword evidence="4" id="KW-0812">Transmembrane</keyword>
<reference evidence="12" key="1">
    <citation type="journal article" date="2020" name="Stud. Mycol.">
        <title>101 Dothideomycetes genomes: a test case for predicting lifestyles and emergence of pathogens.</title>
        <authorList>
            <person name="Haridas S."/>
            <person name="Albert R."/>
            <person name="Binder M."/>
            <person name="Bloem J."/>
            <person name="Labutti K."/>
            <person name="Salamov A."/>
            <person name="Andreopoulos B."/>
            <person name="Baker S."/>
            <person name="Barry K."/>
            <person name="Bills G."/>
            <person name="Bluhm B."/>
            <person name="Cannon C."/>
            <person name="Castanera R."/>
            <person name="Culley D."/>
            <person name="Daum C."/>
            <person name="Ezra D."/>
            <person name="Gonzalez J."/>
            <person name="Henrissat B."/>
            <person name="Kuo A."/>
            <person name="Liang C."/>
            <person name="Lipzen A."/>
            <person name="Lutzoni F."/>
            <person name="Magnuson J."/>
            <person name="Mondo S."/>
            <person name="Nolan M."/>
            <person name="Ohm R."/>
            <person name="Pangilinan J."/>
            <person name="Park H.-J."/>
            <person name="Ramirez L."/>
            <person name="Alfaro M."/>
            <person name="Sun H."/>
            <person name="Tritt A."/>
            <person name="Yoshinaga Y."/>
            <person name="Zwiers L.-H."/>
            <person name="Turgeon B."/>
            <person name="Goodwin S."/>
            <person name="Spatafora J."/>
            <person name="Crous P."/>
            <person name="Grigoriev I."/>
        </authorList>
    </citation>
    <scope>NUCLEOTIDE SEQUENCE</scope>
    <source>
        <strain evidence="12">CBS 260.36</strain>
    </source>
</reference>
<evidence type="ECO:0000256" key="4">
    <source>
        <dbReference type="ARBA" id="ARBA00022692"/>
    </source>
</evidence>
<keyword evidence="3 10" id="KW-0813">Transport</keyword>
<dbReference type="InterPro" id="IPR007290">
    <property type="entry name" value="Arv1"/>
</dbReference>
<dbReference type="PANTHER" id="PTHR14467">
    <property type="entry name" value="ARV1"/>
    <property type="match status" value="1"/>
</dbReference>
<comment type="function">
    <text evidence="10">Regulates also the sphingolipid metabolism.</text>
</comment>
<accession>A0A9P4MJ78</accession>
<dbReference type="GO" id="GO:0006665">
    <property type="term" value="P:sphingolipid metabolic process"/>
    <property type="evidence" value="ECO:0007669"/>
    <property type="project" value="UniProtKB-UniRule"/>
</dbReference>
<gene>
    <name evidence="12" type="ORF">K461DRAFT_319487</name>
</gene>
<evidence type="ECO:0000313" key="12">
    <source>
        <dbReference type="EMBL" id="KAF2155007.1"/>
    </source>
</evidence>
<comment type="subcellular location">
    <subcellularLocation>
        <location evidence="1 10">Endoplasmic reticulum membrane</location>
        <topology evidence="1 10">Multi-pass membrane protein</topology>
    </subcellularLocation>
    <subcellularLocation>
        <location evidence="10">Golgi apparatus membrane</location>
        <topology evidence="10">Multi-pass membrane protein</topology>
    </subcellularLocation>
</comment>
<feature type="region of interest" description="Disordered" evidence="11">
    <location>
        <begin position="211"/>
        <end position="239"/>
    </location>
</feature>
<evidence type="ECO:0000313" key="13">
    <source>
        <dbReference type="Proteomes" id="UP000799439"/>
    </source>
</evidence>
<evidence type="ECO:0000256" key="5">
    <source>
        <dbReference type="ARBA" id="ARBA00022824"/>
    </source>
</evidence>
<name>A0A9P4MJ78_9PEZI</name>
<dbReference type="GO" id="GO:0000139">
    <property type="term" value="C:Golgi membrane"/>
    <property type="evidence" value="ECO:0007669"/>
    <property type="project" value="UniProtKB-SubCell"/>
</dbReference>
<dbReference type="EMBL" id="ML996083">
    <property type="protein sequence ID" value="KAF2155007.1"/>
    <property type="molecule type" value="Genomic_DNA"/>
</dbReference>
<keyword evidence="10" id="KW-0333">Golgi apparatus</keyword>
<dbReference type="Proteomes" id="UP000799439">
    <property type="component" value="Unassembled WGS sequence"/>
</dbReference>
<comment type="function">
    <text evidence="10">Mediator of sterol homeostasis involved in sterol uptake, trafficking and distribution into membranes.</text>
</comment>
<dbReference type="PANTHER" id="PTHR14467:SF0">
    <property type="entry name" value="PROTEIN ARV1"/>
    <property type="match status" value="1"/>
</dbReference>
<keyword evidence="5 10" id="KW-0256">Endoplasmic reticulum</keyword>
<dbReference type="GO" id="GO:0016125">
    <property type="term" value="P:sterol metabolic process"/>
    <property type="evidence" value="ECO:0007669"/>
    <property type="project" value="UniProtKB-UniRule"/>
</dbReference>
<evidence type="ECO:0000256" key="3">
    <source>
        <dbReference type="ARBA" id="ARBA00022448"/>
    </source>
</evidence>
<dbReference type="Pfam" id="PF04161">
    <property type="entry name" value="Arv1"/>
    <property type="match status" value="1"/>
</dbReference>
<dbReference type="GO" id="GO:0032541">
    <property type="term" value="C:cortical endoplasmic reticulum"/>
    <property type="evidence" value="ECO:0007669"/>
    <property type="project" value="TreeGrafter"/>
</dbReference>
<evidence type="ECO:0000256" key="10">
    <source>
        <dbReference type="RuleBase" id="RU368065"/>
    </source>
</evidence>
<evidence type="ECO:0000256" key="2">
    <source>
        <dbReference type="ARBA" id="ARBA00009187"/>
    </source>
</evidence>
<keyword evidence="9" id="KW-0472">Membrane</keyword>
<keyword evidence="8 10" id="KW-0443">Lipid metabolism</keyword>
<dbReference type="GO" id="GO:0097036">
    <property type="term" value="P:regulation of plasma membrane sterol distribution"/>
    <property type="evidence" value="ECO:0007669"/>
    <property type="project" value="UniProtKB-UniRule"/>
</dbReference>
<comment type="similarity">
    <text evidence="2 10">Belongs to the ARV1 family.</text>
</comment>
<evidence type="ECO:0000256" key="1">
    <source>
        <dbReference type="ARBA" id="ARBA00004477"/>
    </source>
</evidence>
<sequence length="367" mass="39680">MPICIECGYKLANLYTTYSKADDRSLGKGVRLTQCPRCKRFADKYVEHDYVVIFIDLVLIKPQVYRHLLFNRLGRQGDRFDPSIIRLGILLLLFDVYLTWARIEKATSPLNVSQPLPLPLTPALPNNHNITSNATASGNSSLLQAAISSHKSHLHPLPGQRDGVPFSAFLATQPILLQYLFFLTLCFSETAAFHLPIRWLLGLFPPKPQAASSVTHTSPRPPSRDFSTSPPPAQPAQPIAPTSAAESKRLIPYYPHPSVISTALLVSSFTKLFPLLLLIWSYDLPSSASAVSWAVIVNNVAALEILLDCGFPTAIGLAAVGAVCRGIVGWGVLRAVGVEGGVAAAGVVETGDLLDLWRRVAAGVGSG</sequence>
<comment type="caution">
    <text evidence="12">The sequence shown here is derived from an EMBL/GenBank/DDBJ whole genome shotgun (WGS) entry which is preliminary data.</text>
</comment>
<dbReference type="GO" id="GO:0032366">
    <property type="term" value="P:intracellular sterol transport"/>
    <property type="evidence" value="ECO:0007669"/>
    <property type="project" value="UniProtKB-UniRule"/>
</dbReference>
<proteinExistence type="inferred from homology"/>
<organism evidence="12 13">
    <name type="scientific">Myriangium duriaei CBS 260.36</name>
    <dbReference type="NCBI Taxonomy" id="1168546"/>
    <lineage>
        <taxon>Eukaryota</taxon>
        <taxon>Fungi</taxon>
        <taxon>Dikarya</taxon>
        <taxon>Ascomycota</taxon>
        <taxon>Pezizomycotina</taxon>
        <taxon>Dothideomycetes</taxon>
        <taxon>Dothideomycetidae</taxon>
        <taxon>Myriangiales</taxon>
        <taxon>Myriangiaceae</taxon>
        <taxon>Myriangium</taxon>
    </lineage>
</organism>
<keyword evidence="10" id="KW-0746">Sphingolipid metabolism</keyword>
<keyword evidence="7 10" id="KW-0445">Lipid transport</keyword>
<dbReference type="AlphaFoldDB" id="A0A9P4MJ78"/>
<evidence type="ECO:0000256" key="8">
    <source>
        <dbReference type="ARBA" id="ARBA00023098"/>
    </source>
</evidence>
<evidence type="ECO:0000256" key="11">
    <source>
        <dbReference type="SAM" id="MobiDB-lite"/>
    </source>
</evidence>
<evidence type="ECO:0000256" key="9">
    <source>
        <dbReference type="ARBA" id="ARBA00023136"/>
    </source>
</evidence>
<dbReference type="OrthoDB" id="2192830at2759"/>